<feature type="region of interest" description="Disordered" evidence="4">
    <location>
        <begin position="810"/>
        <end position="833"/>
    </location>
</feature>
<feature type="compositionally biased region" description="Basic and acidic residues" evidence="4">
    <location>
        <begin position="937"/>
        <end position="956"/>
    </location>
</feature>
<dbReference type="AlphaFoldDB" id="A0AAV0XCG4"/>
<comment type="subcellular location">
    <subcellularLocation>
        <location evidence="1">Secreted</location>
    </subcellularLocation>
</comment>
<dbReference type="PANTHER" id="PTHR46698:SF3">
    <property type="entry name" value="TENECTIN ISOFORM 1-RELATED"/>
    <property type="match status" value="1"/>
</dbReference>
<dbReference type="PROSITE" id="PS50184">
    <property type="entry name" value="VWFC_2"/>
    <property type="match status" value="1"/>
</dbReference>
<feature type="chain" id="PRO_5043348079" description="VWFC domain-containing protein" evidence="5">
    <location>
        <begin position="28"/>
        <end position="1087"/>
    </location>
</feature>
<proteinExistence type="predicted"/>
<dbReference type="EMBL" id="CARXXK010000004">
    <property type="protein sequence ID" value="CAI6365767.1"/>
    <property type="molecule type" value="Genomic_DNA"/>
</dbReference>
<dbReference type="PANTHER" id="PTHR46698">
    <property type="entry name" value="CROSSVEINLESS 2"/>
    <property type="match status" value="1"/>
</dbReference>
<dbReference type="Gene3D" id="6.20.200.20">
    <property type="match status" value="2"/>
</dbReference>
<feature type="compositionally biased region" description="Low complexity" evidence="4">
    <location>
        <begin position="333"/>
        <end position="344"/>
    </location>
</feature>
<feature type="signal peptide" evidence="5">
    <location>
        <begin position="1"/>
        <end position="27"/>
    </location>
</feature>
<name>A0AAV0XCG4_9HEMI</name>
<feature type="region of interest" description="Disordered" evidence="4">
    <location>
        <begin position="739"/>
        <end position="790"/>
    </location>
</feature>
<evidence type="ECO:0000256" key="2">
    <source>
        <dbReference type="ARBA" id="ARBA00022525"/>
    </source>
</evidence>
<dbReference type="InterPro" id="IPR052424">
    <property type="entry name" value="Kielin_Chordin-BMP_Reg"/>
</dbReference>
<feature type="compositionally biased region" description="Polar residues" evidence="4">
    <location>
        <begin position="815"/>
        <end position="824"/>
    </location>
</feature>
<accession>A0AAV0XCG4</accession>
<dbReference type="InterPro" id="IPR001007">
    <property type="entry name" value="VWF_dom"/>
</dbReference>
<evidence type="ECO:0000256" key="3">
    <source>
        <dbReference type="ARBA" id="ARBA00022729"/>
    </source>
</evidence>
<feature type="domain" description="VWFC" evidence="6">
    <location>
        <begin position="63"/>
        <end position="128"/>
    </location>
</feature>
<dbReference type="SMART" id="SM00214">
    <property type="entry name" value="VWC"/>
    <property type="match status" value="3"/>
</dbReference>
<keyword evidence="3 5" id="KW-0732">Signal</keyword>
<keyword evidence="2" id="KW-0964">Secreted</keyword>
<organism evidence="7 8">
    <name type="scientific">Macrosiphum euphorbiae</name>
    <name type="common">potato aphid</name>
    <dbReference type="NCBI Taxonomy" id="13131"/>
    <lineage>
        <taxon>Eukaryota</taxon>
        <taxon>Metazoa</taxon>
        <taxon>Ecdysozoa</taxon>
        <taxon>Arthropoda</taxon>
        <taxon>Hexapoda</taxon>
        <taxon>Insecta</taxon>
        <taxon>Pterygota</taxon>
        <taxon>Neoptera</taxon>
        <taxon>Paraneoptera</taxon>
        <taxon>Hemiptera</taxon>
        <taxon>Sternorrhyncha</taxon>
        <taxon>Aphidomorpha</taxon>
        <taxon>Aphidoidea</taxon>
        <taxon>Aphididae</taxon>
        <taxon>Macrosiphini</taxon>
        <taxon>Macrosiphum</taxon>
    </lineage>
</organism>
<gene>
    <name evidence="7" type="ORF">MEUPH1_LOCUS20441</name>
</gene>
<feature type="compositionally biased region" description="Basic and acidic residues" evidence="4">
    <location>
        <begin position="860"/>
        <end position="869"/>
    </location>
</feature>
<feature type="region of interest" description="Disordered" evidence="4">
    <location>
        <begin position="931"/>
        <end position="956"/>
    </location>
</feature>
<evidence type="ECO:0000313" key="7">
    <source>
        <dbReference type="EMBL" id="CAI6365767.1"/>
    </source>
</evidence>
<dbReference type="Proteomes" id="UP001160148">
    <property type="component" value="Unassembled WGS sequence"/>
</dbReference>
<feature type="region of interest" description="Disordered" evidence="4">
    <location>
        <begin position="860"/>
        <end position="880"/>
    </location>
</feature>
<sequence>MVITLRTMVRPWMVALLMLLTDRRTFGISNGPATHAAEVAPATTDEDVDVDAASVNSTEIASVGCNYKGRSYDPGSLVNTDQPCLKCTCVTGSLVCHLQICPELPDPPPQGCVIVHKKNKCCAHLQCYYEQFDAVHSKLFSLQNRSGPARMDNSAIVTFDGLPKGCVINGTIYAEGSAMDSSSLCEYCYCIKGHQQCVRPQCSLTIPGCTAVYKKHTCCPIRYKCSPLQNAQMKNTADATTTEMASSLSARLKDCRINGRLISLGEPVIGVARSSCETCFCINGQVRCDKVICPPIRAQISPNCGPVYSEGHCCPTSYNCTSTSSNESHNSATVTPTTTTTTSTGVVATTQPSTVTAAVDDDVLLNSSPPPSTLPTPTAAQMLVETDSASSITVSSKNATDQITEEPIESRHANPASLMHDDFGGLNVTEKSNNFEIDYDDPTLPPSLPNLKIIPFVAADAVVDEPTAAYENYQPVIERVYNVSDVEEPPLPVVNSFSPPIETEGGFIPKDSPNGAIYLPDKFRKTTEQPTVHHDEPAVVGHQPIGSVWCISNGKKFKHGELLNEPSACDICICFNAKIVCQTNCPAVKVGCQRIDDPNNSTCCGRIVCNEYENYITIENIKQIEVTSEAITTPSTTTTNIRDAVIEHILYSAPSTEKPVVTSSPNTLKPMNVSSETSSLKPITSTVKLVTTLAPTTEKLIVSSTSATTKRTEVTTPVPKPLEDEDYSFESMFSFLFNGDTPEPTSSPSSLPSSTYNMESETRIEHRTDDEIDDKVHSDEHGQTDYMSLPKQQHKPNLNLADTEQHVYPKEHQDATPSIGVNQHSVDKHNKVEPQEVYKPLESKPNTETKQYLNDKLNSETKHHVDTKPPKSGIKQHVDVKSHQEIKHDTIPSGTKQQAEVKTHFDVKENVHVTSPFDLKLYDEVKPSHQDFSNHQTEVKSHFSVRDQPELKTHPDSKFQSDAKIYTDLKHQSEVNKYFDVKEPVEVNQPYFDFKQQTEIKHHSDFKQHADVEVVQHTDVKPANVGITPLKTKVDTEFNLLASMLKISGCNIYGRMYRVGKIISELSNPCLECMCTEIGVHCNQLKC</sequence>
<feature type="compositionally biased region" description="Basic and acidic residues" evidence="4">
    <location>
        <begin position="760"/>
        <end position="783"/>
    </location>
</feature>
<protein>
    <recommendedName>
        <fullName evidence="6">VWFC domain-containing protein</fullName>
    </recommendedName>
</protein>
<evidence type="ECO:0000256" key="4">
    <source>
        <dbReference type="SAM" id="MobiDB-lite"/>
    </source>
</evidence>
<comment type="caution">
    <text evidence="7">The sequence shown here is derived from an EMBL/GenBank/DDBJ whole genome shotgun (WGS) entry which is preliminary data.</text>
</comment>
<dbReference type="GO" id="GO:0005576">
    <property type="term" value="C:extracellular region"/>
    <property type="evidence" value="ECO:0007669"/>
    <property type="project" value="UniProtKB-SubCell"/>
</dbReference>
<evidence type="ECO:0000259" key="6">
    <source>
        <dbReference type="PROSITE" id="PS50184"/>
    </source>
</evidence>
<evidence type="ECO:0000313" key="8">
    <source>
        <dbReference type="Proteomes" id="UP001160148"/>
    </source>
</evidence>
<keyword evidence="8" id="KW-1185">Reference proteome</keyword>
<reference evidence="7 8" key="1">
    <citation type="submission" date="2023-01" db="EMBL/GenBank/DDBJ databases">
        <authorList>
            <person name="Whitehead M."/>
        </authorList>
    </citation>
    <scope>NUCLEOTIDE SEQUENCE [LARGE SCALE GENOMIC DNA]</scope>
</reference>
<dbReference type="SUPFAM" id="SSF57603">
    <property type="entry name" value="FnI-like domain"/>
    <property type="match status" value="3"/>
</dbReference>
<evidence type="ECO:0000256" key="5">
    <source>
        <dbReference type="SAM" id="SignalP"/>
    </source>
</evidence>
<evidence type="ECO:0000256" key="1">
    <source>
        <dbReference type="ARBA" id="ARBA00004613"/>
    </source>
</evidence>
<feature type="compositionally biased region" description="Low complexity" evidence="4">
    <location>
        <begin position="741"/>
        <end position="755"/>
    </location>
</feature>
<feature type="region of interest" description="Disordered" evidence="4">
    <location>
        <begin position="325"/>
        <end position="344"/>
    </location>
</feature>